<comment type="caution">
    <text evidence="2">The sequence shown here is derived from an EMBL/GenBank/DDBJ whole genome shotgun (WGS) entry which is preliminary data.</text>
</comment>
<accession>A0ABD6CSS6</accession>
<name>A0ABD6CSS6_9EURY</name>
<dbReference type="Proteomes" id="UP001597075">
    <property type="component" value="Unassembled WGS sequence"/>
</dbReference>
<keyword evidence="3" id="KW-1185">Reference proteome</keyword>
<gene>
    <name evidence="2" type="ORF">ACFSBJ_00905</name>
</gene>
<protein>
    <recommendedName>
        <fullName evidence="4">Bacterioopsin-associated protein</fullName>
    </recommendedName>
</protein>
<organism evidence="2 3">
    <name type="scientific">Haloplanus ruber</name>
    <dbReference type="NCBI Taxonomy" id="869892"/>
    <lineage>
        <taxon>Archaea</taxon>
        <taxon>Methanobacteriati</taxon>
        <taxon>Methanobacteriota</taxon>
        <taxon>Stenosarchaea group</taxon>
        <taxon>Halobacteria</taxon>
        <taxon>Halobacteriales</taxon>
        <taxon>Haloferacaceae</taxon>
        <taxon>Haloplanus</taxon>
    </lineage>
</organism>
<dbReference type="RefSeq" id="WP_256406392.1">
    <property type="nucleotide sequence ID" value="NZ_CP187151.1"/>
</dbReference>
<keyword evidence="1" id="KW-1133">Transmembrane helix</keyword>
<evidence type="ECO:0000256" key="1">
    <source>
        <dbReference type="SAM" id="Phobius"/>
    </source>
</evidence>
<dbReference type="EMBL" id="JBHUDL010000004">
    <property type="protein sequence ID" value="MFD1632308.1"/>
    <property type="molecule type" value="Genomic_DNA"/>
</dbReference>
<feature type="transmembrane region" description="Helical" evidence="1">
    <location>
        <begin position="49"/>
        <end position="72"/>
    </location>
</feature>
<feature type="transmembrane region" description="Helical" evidence="1">
    <location>
        <begin position="17"/>
        <end position="37"/>
    </location>
</feature>
<sequence length="77" mass="7913">MLANTTGNDYPNSLNRLAVVGLVLGAAVAMAGLFALPALESLGFAFRQAFLVVGVAEFAAAVVVGTAAYHLYTVPEE</sequence>
<dbReference type="AlphaFoldDB" id="A0ABD6CSS6"/>
<evidence type="ECO:0000313" key="3">
    <source>
        <dbReference type="Proteomes" id="UP001597075"/>
    </source>
</evidence>
<evidence type="ECO:0008006" key="4">
    <source>
        <dbReference type="Google" id="ProtNLM"/>
    </source>
</evidence>
<reference evidence="2 3" key="1">
    <citation type="journal article" date="2019" name="Int. J. Syst. Evol. Microbiol.">
        <title>The Global Catalogue of Microorganisms (GCM) 10K type strain sequencing project: providing services to taxonomists for standard genome sequencing and annotation.</title>
        <authorList>
            <consortium name="The Broad Institute Genomics Platform"/>
            <consortium name="The Broad Institute Genome Sequencing Center for Infectious Disease"/>
            <person name="Wu L."/>
            <person name="Ma J."/>
        </authorList>
    </citation>
    <scope>NUCLEOTIDE SEQUENCE [LARGE SCALE GENOMIC DNA]</scope>
    <source>
        <strain evidence="2 3">CGMCC 1.10594</strain>
    </source>
</reference>
<keyword evidence="1" id="KW-0472">Membrane</keyword>
<proteinExistence type="predicted"/>
<keyword evidence="1" id="KW-0812">Transmembrane</keyword>
<evidence type="ECO:0000313" key="2">
    <source>
        <dbReference type="EMBL" id="MFD1632308.1"/>
    </source>
</evidence>